<feature type="transmembrane region" description="Helical" evidence="1">
    <location>
        <begin position="9"/>
        <end position="29"/>
    </location>
</feature>
<name>A0A174A0L9_9CLOT</name>
<evidence type="ECO:0008006" key="4">
    <source>
        <dbReference type="Google" id="ProtNLM"/>
    </source>
</evidence>
<dbReference type="EMBL" id="CYZV01000006">
    <property type="protein sequence ID" value="CUN81370.1"/>
    <property type="molecule type" value="Genomic_DNA"/>
</dbReference>
<evidence type="ECO:0000256" key="1">
    <source>
        <dbReference type="SAM" id="Phobius"/>
    </source>
</evidence>
<protein>
    <recommendedName>
        <fullName evidence="4">5-bromo-4-chloroindolyl phosphate hydrolysis protein</fullName>
    </recommendedName>
</protein>
<gene>
    <name evidence="2" type="ORF">ERS852470_00777</name>
</gene>
<dbReference type="RefSeq" id="WP_042398019.1">
    <property type="nucleotide sequence ID" value="NZ_CYZV01000006.1"/>
</dbReference>
<keyword evidence="1" id="KW-0472">Membrane</keyword>
<reference evidence="2 3" key="1">
    <citation type="submission" date="2015-09" db="EMBL/GenBank/DDBJ databases">
        <authorList>
            <consortium name="Pathogen Informatics"/>
        </authorList>
    </citation>
    <scope>NUCLEOTIDE SEQUENCE [LARGE SCALE GENOMIC DNA]</scope>
    <source>
        <strain evidence="2 3">2789STDY5834855</strain>
    </source>
</reference>
<accession>A0A174A0L9</accession>
<dbReference type="OrthoDB" id="2935100at2"/>
<dbReference type="GeneID" id="83011879"/>
<sequence length="246" mass="29019">MKVKRISSLLGLNIAIVMLNIIIFSPGLFNIKIDFINIFQTSIGITIIIMSFIIFIIGNYKILIKEDNEIDISKLDDSEDYIEALKENSSKRVFSKDIDILLEQIERMDKKQEKIDDILLQKFTVNEMSYIKFKKTITEVRDVFYINIKSVINKINIFDEQEYEKIKKDIKNGKLNGKIEEQKKDMFDEYIFFVKDSIEDNEEILLKLDKFLFELSKFNSLEDGELENMSAIKDVDELINKIKFYK</sequence>
<evidence type="ECO:0000313" key="2">
    <source>
        <dbReference type="EMBL" id="CUN81370.1"/>
    </source>
</evidence>
<keyword evidence="1" id="KW-0812">Transmembrane</keyword>
<evidence type="ECO:0000313" key="3">
    <source>
        <dbReference type="Proteomes" id="UP000095558"/>
    </source>
</evidence>
<feature type="transmembrane region" description="Helical" evidence="1">
    <location>
        <begin position="35"/>
        <end position="57"/>
    </location>
</feature>
<dbReference type="Proteomes" id="UP000095558">
    <property type="component" value="Unassembled WGS sequence"/>
</dbReference>
<organism evidence="2 3">
    <name type="scientific">Clostridium disporicum</name>
    <dbReference type="NCBI Taxonomy" id="84024"/>
    <lineage>
        <taxon>Bacteria</taxon>
        <taxon>Bacillati</taxon>
        <taxon>Bacillota</taxon>
        <taxon>Clostridia</taxon>
        <taxon>Eubacteriales</taxon>
        <taxon>Clostridiaceae</taxon>
        <taxon>Clostridium</taxon>
    </lineage>
</organism>
<keyword evidence="1" id="KW-1133">Transmembrane helix</keyword>
<proteinExistence type="predicted"/>
<dbReference type="AlphaFoldDB" id="A0A174A0L9"/>